<accession>A0A7X1HWS5</accession>
<name>A0A7X1HWS5_9ACTN</name>
<sequence>MRRGRVSVEIKEYPTDELAAQPIGAWSGEVYRRVVGALRAQLAVEDLTQPHWWTLNHVAGEPGRWTRAALTERLTPYDDQGIDFDGVFDDLVARGWLTEGEGGGMTLTEAGQAGRLRARERNLRVHEQTHEGVDTADFVTTINVLRRMVANLGGDGNLPD</sequence>
<dbReference type="InterPro" id="IPR036390">
    <property type="entry name" value="WH_DNA-bd_sf"/>
</dbReference>
<dbReference type="SUPFAM" id="SSF46785">
    <property type="entry name" value="Winged helix' DNA-binding domain"/>
    <property type="match status" value="1"/>
</dbReference>
<proteinExistence type="predicted"/>
<dbReference type="InterPro" id="IPR036388">
    <property type="entry name" value="WH-like_DNA-bd_sf"/>
</dbReference>
<gene>
    <name evidence="1" type="ORF">H1R13_06220</name>
</gene>
<dbReference type="Gene3D" id="1.10.10.10">
    <property type="entry name" value="Winged helix-like DNA-binding domain superfamily/Winged helix DNA-binding domain"/>
    <property type="match status" value="1"/>
</dbReference>
<dbReference type="OrthoDB" id="4550567at2"/>
<dbReference type="AlphaFoldDB" id="A0A7X1HWS5"/>
<dbReference type="Proteomes" id="UP000517694">
    <property type="component" value="Unassembled WGS sequence"/>
</dbReference>
<reference evidence="1 2" key="1">
    <citation type="submission" date="2020-08" db="EMBL/GenBank/DDBJ databases">
        <title>Whole-Genome Sequence of French Clinical Streptomyces mexicanus Strain Q0842.</title>
        <authorList>
            <person name="Boxberger M."/>
            <person name="La Scola B."/>
        </authorList>
    </citation>
    <scope>NUCLEOTIDE SEQUENCE [LARGE SCALE GENOMIC DNA]</scope>
    <source>
        <strain evidence="1 2">Marseille-Q0842</strain>
    </source>
</reference>
<organism evidence="1 2">
    <name type="scientific">Streptomyces mexicanus</name>
    <dbReference type="NCBI Taxonomy" id="178566"/>
    <lineage>
        <taxon>Bacteria</taxon>
        <taxon>Bacillati</taxon>
        <taxon>Actinomycetota</taxon>
        <taxon>Actinomycetes</taxon>
        <taxon>Kitasatosporales</taxon>
        <taxon>Streptomycetaceae</taxon>
        <taxon>Streptomyces</taxon>
    </lineage>
</organism>
<evidence type="ECO:0000313" key="2">
    <source>
        <dbReference type="Proteomes" id="UP000517694"/>
    </source>
</evidence>
<protein>
    <submittedName>
        <fullName evidence="1">MarR family transcriptional regulator</fullName>
    </submittedName>
</protein>
<evidence type="ECO:0000313" key="1">
    <source>
        <dbReference type="EMBL" id="MBC2864600.1"/>
    </source>
</evidence>
<keyword evidence="2" id="KW-1185">Reference proteome</keyword>
<comment type="caution">
    <text evidence="1">The sequence shown here is derived from an EMBL/GenBank/DDBJ whole genome shotgun (WGS) entry which is preliminary data.</text>
</comment>
<dbReference type="EMBL" id="JACMHY010000002">
    <property type="protein sequence ID" value="MBC2864600.1"/>
    <property type="molecule type" value="Genomic_DNA"/>
</dbReference>